<keyword evidence="2" id="KW-0012">Acyltransferase</keyword>
<dbReference type="RefSeq" id="WP_329494150.1">
    <property type="nucleotide sequence ID" value="NZ_CP108460.1"/>
</dbReference>
<dbReference type="InterPro" id="IPR016181">
    <property type="entry name" value="Acyl_CoA_acyltransferase"/>
</dbReference>
<keyword evidence="1" id="KW-0808">Transferase</keyword>
<evidence type="ECO:0000256" key="1">
    <source>
        <dbReference type="ARBA" id="ARBA00022679"/>
    </source>
</evidence>
<dbReference type="CDD" id="cd04301">
    <property type="entry name" value="NAT_SF"/>
    <property type="match status" value="1"/>
</dbReference>
<dbReference type="PANTHER" id="PTHR43800:SF1">
    <property type="entry name" value="PEPTIDYL-LYSINE N-ACETYLTRANSFERASE YJAB"/>
    <property type="match status" value="1"/>
</dbReference>
<evidence type="ECO:0000313" key="4">
    <source>
        <dbReference type="EMBL" id="WUS59741.1"/>
    </source>
</evidence>
<evidence type="ECO:0000256" key="2">
    <source>
        <dbReference type="ARBA" id="ARBA00023315"/>
    </source>
</evidence>
<dbReference type="EMBL" id="CP108482">
    <property type="protein sequence ID" value="WUS59741.1"/>
    <property type="molecule type" value="Genomic_DNA"/>
</dbReference>
<gene>
    <name evidence="4" type="ORF">OG469_32100</name>
</gene>
<sequence>MRIRTVTRDELPLLRGIEWAAGECFRAIGMPEIADDEPLPVPELARYLDEGTALVVVDTADRPVAYLIAEPVDGALHIEQVSVHPDHSRRGLGRALIDHLGQLGGATALTLTTFAEVPWNAPYYARCGFRPLAAEEITPGLREIRRQEAAHGLDRWPRLCMRRDPRPSGAPGPDDPA</sequence>
<proteinExistence type="predicted"/>
<dbReference type="Pfam" id="PF13508">
    <property type="entry name" value="Acetyltransf_7"/>
    <property type="match status" value="1"/>
</dbReference>
<reference evidence="4 5" key="1">
    <citation type="submission" date="2022-10" db="EMBL/GenBank/DDBJ databases">
        <title>The complete genomes of actinobacterial strains from the NBC collection.</title>
        <authorList>
            <person name="Joergensen T.S."/>
            <person name="Alvarez Arevalo M."/>
            <person name="Sterndorff E.B."/>
            <person name="Faurdal D."/>
            <person name="Vuksanovic O."/>
            <person name="Mourched A.-S."/>
            <person name="Charusanti P."/>
            <person name="Shaw S."/>
            <person name="Blin K."/>
            <person name="Weber T."/>
        </authorList>
    </citation>
    <scope>NUCLEOTIDE SEQUENCE [LARGE SCALE GENOMIC DNA]</scope>
    <source>
        <strain evidence="4 5">NBC_01247</strain>
    </source>
</reference>
<evidence type="ECO:0000259" key="3">
    <source>
        <dbReference type="PROSITE" id="PS51186"/>
    </source>
</evidence>
<dbReference type="PANTHER" id="PTHR43800">
    <property type="entry name" value="PEPTIDYL-LYSINE N-ACETYLTRANSFERASE YJAB"/>
    <property type="match status" value="1"/>
</dbReference>
<protein>
    <submittedName>
        <fullName evidence="4">GNAT family N-acetyltransferase</fullName>
    </submittedName>
</protein>
<dbReference type="InterPro" id="IPR000182">
    <property type="entry name" value="GNAT_dom"/>
</dbReference>
<feature type="domain" description="N-acetyltransferase" evidence="3">
    <location>
        <begin position="1"/>
        <end position="148"/>
    </location>
</feature>
<dbReference type="SUPFAM" id="SSF55729">
    <property type="entry name" value="Acyl-CoA N-acyltransferases (Nat)"/>
    <property type="match status" value="1"/>
</dbReference>
<dbReference type="Gene3D" id="3.40.630.30">
    <property type="match status" value="1"/>
</dbReference>
<accession>A0ABZ1WFS0</accession>
<dbReference type="PROSITE" id="PS51186">
    <property type="entry name" value="GNAT"/>
    <property type="match status" value="1"/>
</dbReference>
<name>A0ABZ1WFS0_9ACTN</name>
<organism evidence="4 5">
    <name type="scientific">Kitasatospora herbaricolor</name>
    <dbReference type="NCBI Taxonomy" id="68217"/>
    <lineage>
        <taxon>Bacteria</taxon>
        <taxon>Bacillati</taxon>
        <taxon>Actinomycetota</taxon>
        <taxon>Actinomycetes</taxon>
        <taxon>Kitasatosporales</taxon>
        <taxon>Streptomycetaceae</taxon>
        <taxon>Kitasatospora</taxon>
    </lineage>
</organism>
<evidence type="ECO:0000313" key="5">
    <source>
        <dbReference type="Proteomes" id="UP001432014"/>
    </source>
</evidence>
<dbReference type="Proteomes" id="UP001432014">
    <property type="component" value="Chromosome"/>
</dbReference>
<keyword evidence="5" id="KW-1185">Reference proteome</keyword>